<protein>
    <submittedName>
        <fullName evidence="1">Uncharacterized protein</fullName>
    </submittedName>
</protein>
<name>A0A0E9VF36_ANGAN</name>
<proteinExistence type="predicted"/>
<organism evidence="1">
    <name type="scientific">Anguilla anguilla</name>
    <name type="common">European freshwater eel</name>
    <name type="synonym">Muraena anguilla</name>
    <dbReference type="NCBI Taxonomy" id="7936"/>
    <lineage>
        <taxon>Eukaryota</taxon>
        <taxon>Metazoa</taxon>
        <taxon>Chordata</taxon>
        <taxon>Craniata</taxon>
        <taxon>Vertebrata</taxon>
        <taxon>Euteleostomi</taxon>
        <taxon>Actinopterygii</taxon>
        <taxon>Neopterygii</taxon>
        <taxon>Teleostei</taxon>
        <taxon>Anguilliformes</taxon>
        <taxon>Anguillidae</taxon>
        <taxon>Anguilla</taxon>
    </lineage>
</organism>
<reference evidence="1" key="2">
    <citation type="journal article" date="2015" name="Fish Shellfish Immunol.">
        <title>Early steps in the European eel (Anguilla anguilla)-Vibrio vulnificus interaction in the gills: Role of the RtxA13 toxin.</title>
        <authorList>
            <person name="Callol A."/>
            <person name="Pajuelo D."/>
            <person name="Ebbesson L."/>
            <person name="Teles M."/>
            <person name="MacKenzie S."/>
            <person name="Amaro C."/>
        </authorList>
    </citation>
    <scope>NUCLEOTIDE SEQUENCE</scope>
</reference>
<dbReference type="EMBL" id="GBXM01031951">
    <property type="protein sequence ID" value="JAH76626.1"/>
    <property type="molecule type" value="Transcribed_RNA"/>
</dbReference>
<accession>A0A0E9VF36</accession>
<dbReference type="AlphaFoldDB" id="A0A0E9VF36"/>
<evidence type="ECO:0000313" key="1">
    <source>
        <dbReference type="EMBL" id="JAH76626.1"/>
    </source>
</evidence>
<sequence>MSHRNAPFNSQASGNLMLVVRVLSTNLQITMSLTHYNFRGLVVDEG</sequence>
<reference evidence="1" key="1">
    <citation type="submission" date="2014-11" db="EMBL/GenBank/DDBJ databases">
        <authorList>
            <person name="Amaro Gonzalez C."/>
        </authorList>
    </citation>
    <scope>NUCLEOTIDE SEQUENCE</scope>
</reference>